<evidence type="ECO:0000313" key="4">
    <source>
        <dbReference type="Proteomes" id="UP000572268"/>
    </source>
</evidence>
<proteinExistence type="predicted"/>
<accession>A0A7J6MC26</accession>
<keyword evidence="1" id="KW-0175">Coiled coil</keyword>
<dbReference type="AlphaFoldDB" id="A0A7J6MC26"/>
<organism evidence="3 4">
    <name type="scientific">Perkinsus olseni</name>
    <name type="common">Perkinsus atlanticus</name>
    <dbReference type="NCBI Taxonomy" id="32597"/>
    <lineage>
        <taxon>Eukaryota</taxon>
        <taxon>Sar</taxon>
        <taxon>Alveolata</taxon>
        <taxon>Perkinsozoa</taxon>
        <taxon>Perkinsea</taxon>
        <taxon>Perkinsida</taxon>
        <taxon>Perkinsidae</taxon>
        <taxon>Perkinsus</taxon>
    </lineage>
</organism>
<reference evidence="3 4" key="1">
    <citation type="submission" date="2020-04" db="EMBL/GenBank/DDBJ databases">
        <title>Perkinsus olseni comparative genomics.</title>
        <authorList>
            <person name="Bogema D.R."/>
        </authorList>
    </citation>
    <scope>NUCLEOTIDE SEQUENCE [LARGE SCALE GENOMIC DNA]</scope>
    <source>
        <strain evidence="3">ATCC PRA-31</strain>
    </source>
</reference>
<evidence type="ECO:0000256" key="2">
    <source>
        <dbReference type="SAM" id="MobiDB-lite"/>
    </source>
</evidence>
<evidence type="ECO:0000313" key="3">
    <source>
        <dbReference type="EMBL" id="KAF4668957.1"/>
    </source>
</evidence>
<sequence>MNCDLEAELDALRRESELLDRIHHRAVAHILLYTSDDDEDDEMSSARSADITKDKESTGRGGGLSLPPPSSVETNISAGTHQHKAPSFSLQGPLPATIMEDASSGARRPPSEEVTPALKPSSRRCSEDTSRLQDMERTLVEYKEKVDNLTKANGSLREIVSGLERDLADSNSRNADLQRLLEESKRRERDKSVEVELLEADLQRVTQDLAAHLSEASSLRNQVEELSPMAQGIHDCEVKERRLVSLLCRHRVLLLRAQHRLASQTKRYTAFVEKIADLTRGICGANLGISVGLDELQTEVSSMRQEMLEARMTLQQSHNDKVQLEEENILTMSQQHAEETATWEAERQQHLQAAVAWLEQKKAFEKKKIGWKEEKKKLLKDISDLKSSAAAAPGGRQMAQVPKRSHIRKPLAPTLHQCVREILQVQRGQLVMKMMLRKKNEMHTVNARYDTTTRRLLWYVPGDIGPGRGRGVRIEDVIRIDFGVLARAYLLHRPIGYSSKRKSASLPSYKCFTLWTAERSYDFYSSNLNIVCCFVIALSRLCTNAKRVALTRSQFFVEVVKAKMDEYCRAHRTTRIRMILDGIAKVTRRARIREDTLPVDGHRPSHTSSDG</sequence>
<comment type="caution">
    <text evidence="3">The sequence shown here is derived from an EMBL/GenBank/DDBJ whole genome shotgun (WGS) entry which is preliminary data.</text>
</comment>
<feature type="region of interest" description="Disordered" evidence="2">
    <location>
        <begin position="38"/>
        <end position="131"/>
    </location>
</feature>
<gene>
    <name evidence="3" type="ORF">FOL46_001730</name>
</gene>
<evidence type="ECO:0000256" key="1">
    <source>
        <dbReference type="SAM" id="Coils"/>
    </source>
</evidence>
<name>A0A7J6MC26_PEROL</name>
<dbReference type="Proteomes" id="UP000572268">
    <property type="component" value="Unassembled WGS sequence"/>
</dbReference>
<protein>
    <submittedName>
        <fullName evidence="3">Uncharacterized protein</fullName>
    </submittedName>
</protein>
<dbReference type="EMBL" id="JABANN010000150">
    <property type="protein sequence ID" value="KAF4668957.1"/>
    <property type="molecule type" value="Genomic_DNA"/>
</dbReference>
<feature type="coiled-coil region" evidence="1">
    <location>
        <begin position="293"/>
        <end position="327"/>
    </location>
</feature>